<feature type="domain" description="Response regulatory" evidence="7">
    <location>
        <begin position="5"/>
        <end position="119"/>
    </location>
</feature>
<keyword evidence="1" id="KW-0547">Nucleotide-binding</keyword>
<dbReference type="PROSITE" id="PS50110">
    <property type="entry name" value="RESPONSE_REGULATORY"/>
    <property type="match status" value="1"/>
</dbReference>
<dbReference type="InterPro" id="IPR027417">
    <property type="entry name" value="P-loop_NTPase"/>
</dbReference>
<evidence type="ECO:0000256" key="4">
    <source>
        <dbReference type="ARBA" id="ARBA00023163"/>
    </source>
</evidence>
<dbReference type="InterPro" id="IPR011006">
    <property type="entry name" value="CheY-like_superfamily"/>
</dbReference>
<dbReference type="InterPro" id="IPR025944">
    <property type="entry name" value="Sigma_54_int_dom_CS"/>
</dbReference>
<name>A0ABT5B9J8_9BACT</name>
<dbReference type="SMART" id="SM00382">
    <property type="entry name" value="AAA"/>
    <property type="match status" value="1"/>
</dbReference>
<evidence type="ECO:0000256" key="5">
    <source>
        <dbReference type="PROSITE-ProRule" id="PRU00169"/>
    </source>
</evidence>
<evidence type="ECO:0000313" key="8">
    <source>
        <dbReference type="EMBL" id="MDC0669727.1"/>
    </source>
</evidence>
<dbReference type="Pfam" id="PF00072">
    <property type="entry name" value="Response_reg"/>
    <property type="match status" value="1"/>
</dbReference>
<dbReference type="Gene3D" id="3.40.50.2300">
    <property type="match status" value="1"/>
</dbReference>
<dbReference type="SUPFAM" id="SSF52172">
    <property type="entry name" value="CheY-like"/>
    <property type="match status" value="1"/>
</dbReference>
<dbReference type="PRINTS" id="PR01590">
    <property type="entry name" value="HTHFIS"/>
</dbReference>
<dbReference type="InterPro" id="IPR002197">
    <property type="entry name" value="HTH_Fis"/>
</dbReference>
<dbReference type="SUPFAM" id="SSF46689">
    <property type="entry name" value="Homeodomain-like"/>
    <property type="match status" value="1"/>
</dbReference>
<dbReference type="Pfam" id="PF02954">
    <property type="entry name" value="HTH_8"/>
    <property type="match status" value="1"/>
</dbReference>
<sequence>MTAAQIAVVDDEPRMAEILAMLLRRDGHKVDVFPGADAFLRALAEQSYDLLLTDLMMPGVDGLELLRRARAVSPDMPVVLVTAHASVPTAVAAIRDGAFDFVEKPFDNDACRALVHRALQVRALTRENRRLRAALQRTGSPDIVTFSPAMREVLDLAARAARSRATALVTGESGTGKELVARTIHDHSDRALGPFVAVNCKAFASGVLESELFGHERGAYTGAASARAGVFERAGGGTLFLDEIGEVDLDFQAKLLRALQTREILPVGGTRAKAVDVRIVAATNRDLRAEVAAGRFREDLYFRLAVIPIRLPPLRERPEDVLPLANHFLARFAAELGREFVGFHPTVETWLKGHPWPGNVRELENLVERAAVLARGEVITRDDLLLEATAPAPAVASGDPDDALPLQAHLDRAAARRIRLALARAQGRRNDAAAELGVERTTLYRLIKKFGLEDE</sequence>
<dbReference type="Gene3D" id="3.40.50.300">
    <property type="entry name" value="P-loop containing nucleotide triphosphate hydrolases"/>
    <property type="match status" value="1"/>
</dbReference>
<dbReference type="RefSeq" id="WP_271999523.1">
    <property type="nucleotide sequence ID" value="NZ_JAQNDN010000010.1"/>
</dbReference>
<dbReference type="InterPro" id="IPR003593">
    <property type="entry name" value="AAA+_ATPase"/>
</dbReference>
<dbReference type="Gene3D" id="1.10.10.60">
    <property type="entry name" value="Homeodomain-like"/>
    <property type="match status" value="1"/>
</dbReference>
<dbReference type="Gene3D" id="1.10.8.60">
    <property type="match status" value="1"/>
</dbReference>
<dbReference type="PROSITE" id="PS00688">
    <property type="entry name" value="SIGMA54_INTERACT_3"/>
    <property type="match status" value="1"/>
</dbReference>
<dbReference type="InterPro" id="IPR001789">
    <property type="entry name" value="Sig_transdc_resp-reg_receiver"/>
</dbReference>
<keyword evidence="3" id="KW-0805">Transcription regulation</keyword>
<dbReference type="EMBL" id="JAQNDN010000010">
    <property type="protein sequence ID" value="MDC0669727.1"/>
    <property type="molecule type" value="Genomic_DNA"/>
</dbReference>
<dbReference type="Pfam" id="PF25601">
    <property type="entry name" value="AAA_lid_14"/>
    <property type="match status" value="1"/>
</dbReference>
<feature type="domain" description="Sigma-54 factor interaction" evidence="6">
    <location>
        <begin position="143"/>
        <end position="372"/>
    </location>
</feature>
<keyword evidence="4" id="KW-0804">Transcription</keyword>
<dbReference type="InterPro" id="IPR009057">
    <property type="entry name" value="Homeodomain-like_sf"/>
</dbReference>
<evidence type="ECO:0000259" key="7">
    <source>
        <dbReference type="PROSITE" id="PS50110"/>
    </source>
</evidence>
<dbReference type="Pfam" id="PF00158">
    <property type="entry name" value="Sigma54_activat"/>
    <property type="match status" value="1"/>
</dbReference>
<dbReference type="InterPro" id="IPR002078">
    <property type="entry name" value="Sigma_54_int"/>
</dbReference>
<dbReference type="PANTHER" id="PTHR32071">
    <property type="entry name" value="TRANSCRIPTIONAL REGULATORY PROTEIN"/>
    <property type="match status" value="1"/>
</dbReference>
<dbReference type="SUPFAM" id="SSF52540">
    <property type="entry name" value="P-loop containing nucleoside triphosphate hydrolases"/>
    <property type="match status" value="1"/>
</dbReference>
<reference evidence="8 9" key="1">
    <citation type="submission" date="2022-11" db="EMBL/GenBank/DDBJ databases">
        <title>Minimal conservation of predation-associated metabolite biosynthetic gene clusters underscores biosynthetic potential of Myxococcota including descriptions for ten novel species: Archangium lansinium sp. nov., Myxococcus landrumus sp. nov., Nannocystis bai.</title>
        <authorList>
            <person name="Ahearne A."/>
            <person name="Stevens C."/>
            <person name="Dowd S."/>
        </authorList>
    </citation>
    <scope>NUCLEOTIDE SEQUENCE [LARGE SCALE GENOMIC DNA]</scope>
    <source>
        <strain evidence="8 9">NCELM</strain>
    </source>
</reference>
<keyword evidence="2" id="KW-0067">ATP-binding</keyword>
<dbReference type="PROSITE" id="PS50045">
    <property type="entry name" value="SIGMA54_INTERACT_4"/>
    <property type="match status" value="1"/>
</dbReference>
<dbReference type="Proteomes" id="UP001217838">
    <property type="component" value="Unassembled WGS sequence"/>
</dbReference>
<accession>A0ABT5B9J8</accession>
<comment type="caution">
    <text evidence="8">The sequence shown here is derived from an EMBL/GenBank/DDBJ whole genome shotgun (WGS) entry which is preliminary data.</text>
</comment>
<dbReference type="InterPro" id="IPR058031">
    <property type="entry name" value="AAA_lid_NorR"/>
</dbReference>
<evidence type="ECO:0000256" key="1">
    <source>
        <dbReference type="ARBA" id="ARBA00022741"/>
    </source>
</evidence>
<evidence type="ECO:0000256" key="3">
    <source>
        <dbReference type="ARBA" id="ARBA00023015"/>
    </source>
</evidence>
<feature type="modified residue" description="4-aspartylphosphate" evidence="5">
    <location>
        <position position="54"/>
    </location>
</feature>
<organism evidence="8 9">
    <name type="scientific">Nannocystis radixulma</name>
    <dbReference type="NCBI Taxonomy" id="2995305"/>
    <lineage>
        <taxon>Bacteria</taxon>
        <taxon>Pseudomonadati</taxon>
        <taxon>Myxococcota</taxon>
        <taxon>Polyangia</taxon>
        <taxon>Nannocystales</taxon>
        <taxon>Nannocystaceae</taxon>
        <taxon>Nannocystis</taxon>
    </lineage>
</organism>
<protein>
    <submittedName>
        <fullName evidence="8">Sigma-54 dependent transcriptional regulator</fullName>
    </submittedName>
</protein>
<keyword evidence="9" id="KW-1185">Reference proteome</keyword>
<evidence type="ECO:0000256" key="2">
    <source>
        <dbReference type="ARBA" id="ARBA00022840"/>
    </source>
</evidence>
<keyword evidence="5" id="KW-0597">Phosphoprotein</keyword>
<evidence type="ECO:0000259" key="6">
    <source>
        <dbReference type="PROSITE" id="PS50045"/>
    </source>
</evidence>
<dbReference type="SMART" id="SM00448">
    <property type="entry name" value="REC"/>
    <property type="match status" value="1"/>
</dbReference>
<evidence type="ECO:0000313" key="9">
    <source>
        <dbReference type="Proteomes" id="UP001217838"/>
    </source>
</evidence>
<proteinExistence type="predicted"/>
<gene>
    <name evidence="8" type="ORF">POL58_18380</name>
</gene>
<dbReference type="CDD" id="cd00009">
    <property type="entry name" value="AAA"/>
    <property type="match status" value="1"/>
</dbReference>